<evidence type="ECO:0000256" key="4">
    <source>
        <dbReference type="ARBA" id="ARBA00022723"/>
    </source>
</evidence>
<dbReference type="RefSeq" id="WP_335958429.1">
    <property type="nucleotide sequence ID" value="NZ_JAXBLX010000001.1"/>
</dbReference>
<dbReference type="CDD" id="cd01630">
    <property type="entry name" value="HAD_KDO-like"/>
    <property type="match status" value="1"/>
</dbReference>
<evidence type="ECO:0000256" key="1">
    <source>
        <dbReference type="ARBA" id="ARBA00001946"/>
    </source>
</evidence>
<comment type="cofactor">
    <cofactor evidence="1">
        <name>Mg(2+)</name>
        <dbReference type="ChEBI" id="CHEBI:18420"/>
    </cofactor>
</comment>
<dbReference type="PANTHER" id="PTHR21485:SF3">
    <property type="entry name" value="N-ACYLNEURAMINATE CYTIDYLYLTRANSFERASE"/>
    <property type="match status" value="1"/>
</dbReference>
<dbReference type="EMBL" id="JBHLUX010000029">
    <property type="protein sequence ID" value="MFC0471053.1"/>
    <property type="molecule type" value="Genomic_DNA"/>
</dbReference>
<evidence type="ECO:0000256" key="3">
    <source>
        <dbReference type="ARBA" id="ARBA00011881"/>
    </source>
</evidence>
<dbReference type="InterPro" id="IPR010023">
    <property type="entry name" value="KdsC_fam"/>
</dbReference>
<evidence type="ECO:0000313" key="8">
    <source>
        <dbReference type="Proteomes" id="UP001589838"/>
    </source>
</evidence>
<accession>A0ABV6KCM3</accession>
<keyword evidence="4" id="KW-0479">Metal-binding</keyword>
<dbReference type="InterPro" id="IPR023214">
    <property type="entry name" value="HAD_sf"/>
</dbReference>
<gene>
    <name evidence="7" type="ORF">ACFFHM_11315</name>
</gene>
<reference evidence="7 8" key="1">
    <citation type="submission" date="2024-09" db="EMBL/GenBank/DDBJ databases">
        <authorList>
            <person name="Sun Q."/>
            <person name="Mori K."/>
        </authorList>
    </citation>
    <scope>NUCLEOTIDE SEQUENCE [LARGE SCALE GENOMIC DNA]</scope>
    <source>
        <strain evidence="7 8">NCAIM B.02610</strain>
    </source>
</reference>
<keyword evidence="6" id="KW-0460">Magnesium</keyword>
<dbReference type="InterPro" id="IPR050793">
    <property type="entry name" value="CMP-NeuNAc_synthase"/>
</dbReference>
<dbReference type="SFLD" id="SFLDS00003">
    <property type="entry name" value="Haloacid_Dehalogenase"/>
    <property type="match status" value="1"/>
</dbReference>
<organism evidence="7 8">
    <name type="scientific">Halalkalibacter kiskunsagensis</name>
    <dbReference type="NCBI Taxonomy" id="1548599"/>
    <lineage>
        <taxon>Bacteria</taxon>
        <taxon>Bacillati</taxon>
        <taxon>Bacillota</taxon>
        <taxon>Bacilli</taxon>
        <taxon>Bacillales</taxon>
        <taxon>Bacillaceae</taxon>
        <taxon>Halalkalibacter</taxon>
    </lineage>
</organism>
<evidence type="ECO:0000256" key="5">
    <source>
        <dbReference type="ARBA" id="ARBA00022801"/>
    </source>
</evidence>
<dbReference type="SUPFAM" id="SSF56784">
    <property type="entry name" value="HAD-like"/>
    <property type="match status" value="1"/>
</dbReference>
<name>A0ABV6KCM3_9BACI</name>
<dbReference type="Gene3D" id="3.40.50.1000">
    <property type="entry name" value="HAD superfamily/HAD-like"/>
    <property type="match status" value="1"/>
</dbReference>
<comment type="subunit">
    <text evidence="3">Homotetramer.</text>
</comment>
<comment type="caution">
    <text evidence="7">The sequence shown here is derived from an EMBL/GenBank/DDBJ whole genome shotgun (WGS) entry which is preliminary data.</text>
</comment>
<dbReference type="Proteomes" id="UP001589838">
    <property type="component" value="Unassembled WGS sequence"/>
</dbReference>
<dbReference type="Pfam" id="PF08282">
    <property type="entry name" value="Hydrolase_3"/>
    <property type="match status" value="1"/>
</dbReference>
<dbReference type="PIRSF" id="PIRSF006118">
    <property type="entry name" value="KDO8-P_Ptase"/>
    <property type="match status" value="1"/>
</dbReference>
<keyword evidence="8" id="KW-1185">Reference proteome</keyword>
<evidence type="ECO:0000313" key="7">
    <source>
        <dbReference type="EMBL" id="MFC0471053.1"/>
    </source>
</evidence>
<proteinExistence type="inferred from homology"/>
<protein>
    <submittedName>
        <fullName evidence="7">KdsC family phosphatase</fullName>
    </submittedName>
</protein>
<dbReference type="SFLD" id="SFLDG01138">
    <property type="entry name" value="C1.6.2:_Deoxy-d-mannose-octulo"/>
    <property type="match status" value="1"/>
</dbReference>
<evidence type="ECO:0000256" key="6">
    <source>
        <dbReference type="ARBA" id="ARBA00022842"/>
    </source>
</evidence>
<dbReference type="PANTHER" id="PTHR21485">
    <property type="entry name" value="HAD SUPERFAMILY MEMBERS CMAS AND KDSC"/>
    <property type="match status" value="1"/>
</dbReference>
<keyword evidence="5" id="KW-0378">Hydrolase</keyword>
<dbReference type="InterPro" id="IPR036412">
    <property type="entry name" value="HAD-like_sf"/>
</dbReference>
<dbReference type="NCBIfam" id="TIGR01670">
    <property type="entry name" value="KdsC-phosphatas"/>
    <property type="match status" value="1"/>
</dbReference>
<sequence>MIDLKNIKLLVLDVDGVLTDGKLFIGSDGEEYKGFHTQDGMGISLARYTGMKVAIITGRKSPAVEKRANELKIDYIYQGIHDKLSVLHDIVSDLGITLDEVCYIGDDINDLPILQVVGYPAAPANAVAPVKAQVHYVAAANGGEGAVREILDRMLAEQYDYNSLLTDYLNGLVTITQ</sequence>
<comment type="similarity">
    <text evidence="2">Belongs to the KdsC family.</text>
</comment>
<evidence type="ECO:0000256" key="2">
    <source>
        <dbReference type="ARBA" id="ARBA00005893"/>
    </source>
</evidence>
<dbReference type="SFLD" id="SFLDG01136">
    <property type="entry name" value="C1.6:_Phosphoserine_Phosphatas"/>
    <property type="match status" value="1"/>
</dbReference>